<dbReference type="InterPro" id="IPR002491">
    <property type="entry name" value="ABC_transptr_periplasmic_BD"/>
</dbReference>
<dbReference type="PROSITE" id="PS51257">
    <property type="entry name" value="PROKAR_LIPOPROTEIN"/>
    <property type="match status" value="1"/>
</dbReference>
<evidence type="ECO:0000256" key="4">
    <source>
        <dbReference type="ARBA" id="ARBA00022729"/>
    </source>
</evidence>
<feature type="domain" description="Fe/B12 periplasmic-binding" evidence="5">
    <location>
        <begin position="55"/>
        <end position="316"/>
    </location>
</feature>
<reference evidence="6 7" key="1">
    <citation type="submission" date="2014-04" db="EMBL/GenBank/DDBJ databases">
        <authorList>
            <person name="Hornung B.V."/>
        </authorList>
    </citation>
    <scope>NUCLEOTIDE SEQUENCE [LARGE SCALE GENOMIC DNA]</scope>
    <source>
        <strain evidence="6 7">CRIB</strain>
    </source>
</reference>
<dbReference type="PANTHER" id="PTHR30532">
    <property type="entry name" value="IRON III DICITRATE-BINDING PERIPLASMIC PROTEIN"/>
    <property type="match status" value="1"/>
</dbReference>
<evidence type="ECO:0000313" key="6">
    <source>
        <dbReference type="EMBL" id="CED93012.1"/>
    </source>
</evidence>
<dbReference type="InterPro" id="IPR051313">
    <property type="entry name" value="Bact_iron-sidero_bind"/>
</dbReference>
<dbReference type="RefSeq" id="WP_180702763.1">
    <property type="nucleotide sequence ID" value="NZ_LN555523.1"/>
</dbReference>
<evidence type="ECO:0000259" key="5">
    <source>
        <dbReference type="PROSITE" id="PS50983"/>
    </source>
</evidence>
<dbReference type="SUPFAM" id="SSF53807">
    <property type="entry name" value="Helical backbone' metal receptor"/>
    <property type="match status" value="1"/>
</dbReference>
<dbReference type="AlphaFoldDB" id="A0A1V1HYG6"/>
<evidence type="ECO:0000256" key="1">
    <source>
        <dbReference type="ARBA" id="ARBA00004196"/>
    </source>
</evidence>
<name>A0A1V1HYG6_9FIRM</name>
<protein>
    <submittedName>
        <fullName evidence="6">Iron compound ABC transporter, iron compound-binding protein</fullName>
    </submittedName>
</protein>
<comment type="subcellular location">
    <subcellularLocation>
        <location evidence="1">Cell envelope</location>
    </subcellularLocation>
</comment>
<evidence type="ECO:0000256" key="2">
    <source>
        <dbReference type="ARBA" id="ARBA00008814"/>
    </source>
</evidence>
<evidence type="ECO:0000256" key="3">
    <source>
        <dbReference type="ARBA" id="ARBA00022448"/>
    </source>
</evidence>
<dbReference type="EMBL" id="LN555523">
    <property type="protein sequence ID" value="CED93012.1"/>
    <property type="molecule type" value="Genomic_DNA"/>
</dbReference>
<dbReference type="Proteomes" id="UP000245622">
    <property type="component" value="Chromosome 1"/>
</dbReference>
<comment type="similarity">
    <text evidence="2">Belongs to the bacterial solute-binding protein 8 family.</text>
</comment>
<gene>
    <name evidence="6" type="ORF">CRIB_255</name>
</gene>
<dbReference type="Pfam" id="PF01497">
    <property type="entry name" value="Peripla_BP_2"/>
    <property type="match status" value="1"/>
</dbReference>
<evidence type="ECO:0000313" key="7">
    <source>
        <dbReference type="Proteomes" id="UP000245622"/>
    </source>
</evidence>
<dbReference type="PROSITE" id="PS50983">
    <property type="entry name" value="FE_B12_PBP"/>
    <property type="match status" value="1"/>
</dbReference>
<organism evidence="6 7">
    <name type="scientific">Romboutsia ilealis</name>
    <dbReference type="NCBI Taxonomy" id="1115758"/>
    <lineage>
        <taxon>Bacteria</taxon>
        <taxon>Bacillati</taxon>
        <taxon>Bacillota</taxon>
        <taxon>Clostridia</taxon>
        <taxon>Peptostreptococcales</taxon>
        <taxon>Peptostreptococcaceae</taxon>
        <taxon>Romboutsia</taxon>
    </lineage>
</organism>
<sequence>MRKLKVFVALSLTIATLGIVTGCSGTNNNEGSNKSETRIVETVKGEVEIPANPQRIVDISGNSEELVLLGYTPVGTSNVDSYKPDSVPAYMEDKLGNTKVVGHAMEDTADIEAILGLNPDLIIMAPRQEKIYDQLKEIAPVVMLDDEYNDWEGKLMDVADIFDKEDEAQKWLDTYYAKAKEVGKEIKAANGEDESYVAISTDLANGQFFVFTSGGMGTVLSEDMDLKQPEKIPAQDSIELPKVTLEGLDEIDADNIVLIGSESDKAELENNSVWNEIDAVKDGNVTFLNNSPYFSQPYNPVGRLLILDTIKNELVK</sequence>
<dbReference type="GeneID" id="82204431"/>
<dbReference type="GO" id="GO:1901678">
    <property type="term" value="P:iron coordination entity transport"/>
    <property type="evidence" value="ECO:0007669"/>
    <property type="project" value="UniProtKB-ARBA"/>
</dbReference>
<keyword evidence="4" id="KW-0732">Signal</keyword>
<keyword evidence="7" id="KW-1185">Reference proteome</keyword>
<dbReference type="PANTHER" id="PTHR30532:SF21">
    <property type="entry name" value="SIDEROPHORE-BINDING LIPOPROTEIN YFIY-RELATED"/>
    <property type="match status" value="1"/>
</dbReference>
<dbReference type="CDD" id="cd01138">
    <property type="entry name" value="FeuA"/>
    <property type="match status" value="1"/>
</dbReference>
<dbReference type="GO" id="GO:0030288">
    <property type="term" value="C:outer membrane-bounded periplasmic space"/>
    <property type="evidence" value="ECO:0007669"/>
    <property type="project" value="TreeGrafter"/>
</dbReference>
<accession>A0A1V1HYG6</accession>
<dbReference type="KEGG" id="ril:CRIB_255"/>
<keyword evidence="3" id="KW-0813">Transport</keyword>
<proteinExistence type="inferred from homology"/>
<dbReference type="Gene3D" id="3.40.50.1980">
    <property type="entry name" value="Nitrogenase molybdenum iron protein domain"/>
    <property type="match status" value="2"/>
</dbReference>